<proteinExistence type="predicted"/>
<name>A0ABQ9NSQ0_9PEZI</name>
<dbReference type="Proteomes" id="UP001172684">
    <property type="component" value="Unassembled WGS sequence"/>
</dbReference>
<protein>
    <submittedName>
        <fullName evidence="1">Uncharacterized protein</fullName>
    </submittedName>
</protein>
<dbReference type="EMBL" id="JAPDRL010000062">
    <property type="protein sequence ID" value="KAJ9660866.1"/>
    <property type="molecule type" value="Genomic_DNA"/>
</dbReference>
<comment type="caution">
    <text evidence="1">The sequence shown here is derived from an EMBL/GenBank/DDBJ whole genome shotgun (WGS) entry which is preliminary data.</text>
</comment>
<evidence type="ECO:0000313" key="2">
    <source>
        <dbReference type="Proteomes" id="UP001172684"/>
    </source>
</evidence>
<evidence type="ECO:0000313" key="1">
    <source>
        <dbReference type="EMBL" id="KAJ9660866.1"/>
    </source>
</evidence>
<accession>A0ABQ9NSQ0</accession>
<organism evidence="1 2">
    <name type="scientific">Coniosporium apollinis</name>
    <dbReference type="NCBI Taxonomy" id="61459"/>
    <lineage>
        <taxon>Eukaryota</taxon>
        <taxon>Fungi</taxon>
        <taxon>Dikarya</taxon>
        <taxon>Ascomycota</taxon>
        <taxon>Pezizomycotina</taxon>
        <taxon>Dothideomycetes</taxon>
        <taxon>Dothideomycetes incertae sedis</taxon>
        <taxon>Coniosporium</taxon>
    </lineage>
</organism>
<gene>
    <name evidence="1" type="ORF">H2201_006758</name>
</gene>
<reference evidence="1" key="1">
    <citation type="submission" date="2022-10" db="EMBL/GenBank/DDBJ databases">
        <title>Culturing micro-colonial fungi from biological soil crusts in the Mojave desert and describing Neophaeococcomyces mojavensis, and introducing the new genera and species Taxawa tesnikishii.</title>
        <authorList>
            <person name="Kurbessoian T."/>
            <person name="Stajich J.E."/>
        </authorList>
    </citation>
    <scope>NUCLEOTIDE SEQUENCE</scope>
    <source>
        <strain evidence="1">TK_1</strain>
    </source>
</reference>
<keyword evidence="2" id="KW-1185">Reference proteome</keyword>
<sequence>MAAAESLKAIQGLSWNTLFQPLPSSMLTNKGPNVSGIDASESPLVNLPRNPQSIIAEATAEVKRLDLWHPFIYLPYAAAWQDPIGSYGRENVEFLRWVSRKYDSRGVVPEVGTGRT</sequence>